<evidence type="ECO:0000313" key="7">
    <source>
        <dbReference type="Proteomes" id="UP001597048"/>
    </source>
</evidence>
<evidence type="ECO:0000313" key="6">
    <source>
        <dbReference type="EMBL" id="MFD1009624.1"/>
    </source>
</evidence>
<keyword evidence="1" id="KW-0805">Transcription regulation</keyword>
<dbReference type="RefSeq" id="WP_379559649.1">
    <property type="nucleotide sequence ID" value="NZ_JBHTJS010000063.1"/>
</dbReference>
<sequence>MKSTKYDRQEAIHNATNLFWANGFHATSMRNIQQAIDMRPGSIYASFGSKEGLYKEAMQHYTAMSKARLIASVAASASPFEGLKQFIKNAVVGGQTCAPSNLCMLVKTISELTDDNAELLAEAKHLLQEMESAFASILVKAQQQDEVDTTRSPARLARYLQVQLMGLRAYARTNTDVEQLNDLIDDVFDNLAKSARSPKVTLKNAR</sequence>
<protein>
    <submittedName>
        <fullName evidence="6">TetR/AcrR family transcriptional regulator</fullName>
    </submittedName>
</protein>
<dbReference type="Pfam" id="PF00440">
    <property type="entry name" value="TetR_N"/>
    <property type="match status" value="1"/>
</dbReference>
<evidence type="ECO:0000256" key="3">
    <source>
        <dbReference type="ARBA" id="ARBA00023163"/>
    </source>
</evidence>
<dbReference type="InterPro" id="IPR011075">
    <property type="entry name" value="TetR_C"/>
</dbReference>
<name>A0ABW3KL38_9GAMM</name>
<dbReference type="SUPFAM" id="SSF48498">
    <property type="entry name" value="Tetracyclin repressor-like, C-terminal domain"/>
    <property type="match status" value="1"/>
</dbReference>
<dbReference type="PROSITE" id="PS50977">
    <property type="entry name" value="HTH_TETR_2"/>
    <property type="match status" value="1"/>
</dbReference>
<dbReference type="Proteomes" id="UP001597048">
    <property type="component" value="Unassembled WGS sequence"/>
</dbReference>
<dbReference type="PANTHER" id="PTHR47506:SF10">
    <property type="entry name" value="TRANSCRIPTIONAL REGULATORY PROTEIN"/>
    <property type="match status" value="1"/>
</dbReference>
<evidence type="ECO:0000259" key="5">
    <source>
        <dbReference type="PROSITE" id="PS50977"/>
    </source>
</evidence>
<dbReference type="Gene3D" id="1.10.10.60">
    <property type="entry name" value="Homeodomain-like"/>
    <property type="match status" value="1"/>
</dbReference>
<feature type="domain" description="HTH tetR-type" evidence="5">
    <location>
        <begin position="5"/>
        <end position="65"/>
    </location>
</feature>
<dbReference type="Pfam" id="PF16925">
    <property type="entry name" value="TetR_C_13"/>
    <property type="match status" value="1"/>
</dbReference>
<dbReference type="SUPFAM" id="SSF46689">
    <property type="entry name" value="Homeodomain-like"/>
    <property type="match status" value="1"/>
</dbReference>
<comment type="caution">
    <text evidence="6">The sequence shown here is derived from an EMBL/GenBank/DDBJ whole genome shotgun (WGS) entry which is preliminary data.</text>
</comment>
<dbReference type="Gene3D" id="1.10.357.10">
    <property type="entry name" value="Tetracycline Repressor, domain 2"/>
    <property type="match status" value="1"/>
</dbReference>
<evidence type="ECO:0000256" key="1">
    <source>
        <dbReference type="ARBA" id="ARBA00023015"/>
    </source>
</evidence>
<keyword evidence="2 4" id="KW-0238">DNA-binding</keyword>
<organism evidence="6 7">
    <name type="scientific">Oceanisphaera ostreae</name>
    <dbReference type="NCBI Taxonomy" id="914151"/>
    <lineage>
        <taxon>Bacteria</taxon>
        <taxon>Pseudomonadati</taxon>
        <taxon>Pseudomonadota</taxon>
        <taxon>Gammaproteobacteria</taxon>
        <taxon>Aeromonadales</taxon>
        <taxon>Aeromonadaceae</taxon>
        <taxon>Oceanisphaera</taxon>
    </lineage>
</organism>
<gene>
    <name evidence="6" type="ORF">ACFQ1C_15865</name>
</gene>
<feature type="DNA-binding region" description="H-T-H motif" evidence="4">
    <location>
        <begin position="28"/>
        <end position="47"/>
    </location>
</feature>
<dbReference type="InterPro" id="IPR009057">
    <property type="entry name" value="Homeodomain-like_sf"/>
</dbReference>
<evidence type="ECO:0000256" key="4">
    <source>
        <dbReference type="PROSITE-ProRule" id="PRU00335"/>
    </source>
</evidence>
<reference evidence="7" key="1">
    <citation type="journal article" date="2019" name="Int. J. Syst. Evol. Microbiol.">
        <title>The Global Catalogue of Microorganisms (GCM) 10K type strain sequencing project: providing services to taxonomists for standard genome sequencing and annotation.</title>
        <authorList>
            <consortium name="The Broad Institute Genomics Platform"/>
            <consortium name="The Broad Institute Genome Sequencing Center for Infectious Disease"/>
            <person name="Wu L."/>
            <person name="Ma J."/>
        </authorList>
    </citation>
    <scope>NUCLEOTIDE SEQUENCE [LARGE SCALE GENOMIC DNA]</scope>
    <source>
        <strain evidence="7">CCUG 60525</strain>
    </source>
</reference>
<dbReference type="EMBL" id="JBHTJS010000063">
    <property type="protein sequence ID" value="MFD1009624.1"/>
    <property type="molecule type" value="Genomic_DNA"/>
</dbReference>
<accession>A0ABW3KL38</accession>
<evidence type="ECO:0000256" key="2">
    <source>
        <dbReference type="ARBA" id="ARBA00023125"/>
    </source>
</evidence>
<keyword evidence="7" id="KW-1185">Reference proteome</keyword>
<proteinExistence type="predicted"/>
<keyword evidence="3" id="KW-0804">Transcription</keyword>
<dbReference type="PANTHER" id="PTHR47506">
    <property type="entry name" value="TRANSCRIPTIONAL REGULATORY PROTEIN"/>
    <property type="match status" value="1"/>
</dbReference>
<dbReference type="InterPro" id="IPR036271">
    <property type="entry name" value="Tet_transcr_reg_TetR-rel_C_sf"/>
</dbReference>
<dbReference type="InterPro" id="IPR001647">
    <property type="entry name" value="HTH_TetR"/>
</dbReference>